<sequence length="60" mass="7142">MKASEKYKRGQYTTCNFQVFSDGRQIISIYDPKSKGRKHLTFKVKNLNKKNEEILEDEEE</sequence>
<accession>X1QWM2</accession>
<organism evidence="1">
    <name type="scientific">marine sediment metagenome</name>
    <dbReference type="NCBI Taxonomy" id="412755"/>
    <lineage>
        <taxon>unclassified sequences</taxon>
        <taxon>metagenomes</taxon>
        <taxon>ecological metagenomes</taxon>
    </lineage>
</organism>
<comment type="caution">
    <text evidence="1">The sequence shown here is derived from an EMBL/GenBank/DDBJ whole genome shotgun (WGS) entry which is preliminary data.</text>
</comment>
<protein>
    <submittedName>
        <fullName evidence="1">Uncharacterized protein</fullName>
    </submittedName>
</protein>
<dbReference type="EMBL" id="BARW01002644">
    <property type="protein sequence ID" value="GAI59206.1"/>
    <property type="molecule type" value="Genomic_DNA"/>
</dbReference>
<dbReference type="AlphaFoldDB" id="X1QWM2"/>
<proteinExistence type="predicted"/>
<gene>
    <name evidence="1" type="ORF">S12H4_07234</name>
</gene>
<evidence type="ECO:0000313" key="1">
    <source>
        <dbReference type="EMBL" id="GAI59206.1"/>
    </source>
</evidence>
<reference evidence="1" key="1">
    <citation type="journal article" date="2014" name="Front. Microbiol.">
        <title>High frequency of phylogenetically diverse reductive dehalogenase-homologous genes in deep subseafloor sedimentary metagenomes.</title>
        <authorList>
            <person name="Kawai M."/>
            <person name="Futagami T."/>
            <person name="Toyoda A."/>
            <person name="Takaki Y."/>
            <person name="Nishi S."/>
            <person name="Hori S."/>
            <person name="Arai W."/>
            <person name="Tsubouchi T."/>
            <person name="Morono Y."/>
            <person name="Uchiyama I."/>
            <person name="Ito T."/>
            <person name="Fujiyama A."/>
            <person name="Inagaki F."/>
            <person name="Takami H."/>
        </authorList>
    </citation>
    <scope>NUCLEOTIDE SEQUENCE</scope>
    <source>
        <strain evidence="1">Expedition CK06-06</strain>
    </source>
</reference>
<name>X1QWM2_9ZZZZ</name>